<accession>A0A0M3HHF3</accession>
<keyword evidence="1" id="KW-1185">Reference proteome</keyword>
<reference evidence="2" key="1">
    <citation type="submission" date="2017-02" db="UniProtKB">
        <authorList>
            <consortium name="WormBaseParasite"/>
        </authorList>
    </citation>
    <scope>IDENTIFICATION</scope>
</reference>
<evidence type="ECO:0000313" key="2">
    <source>
        <dbReference type="WBParaSite" id="ALUE_0000094801-mRNA-1"/>
    </source>
</evidence>
<organism evidence="1 2">
    <name type="scientific">Ascaris lumbricoides</name>
    <name type="common">Giant roundworm</name>
    <dbReference type="NCBI Taxonomy" id="6252"/>
    <lineage>
        <taxon>Eukaryota</taxon>
        <taxon>Metazoa</taxon>
        <taxon>Ecdysozoa</taxon>
        <taxon>Nematoda</taxon>
        <taxon>Chromadorea</taxon>
        <taxon>Rhabditida</taxon>
        <taxon>Spirurina</taxon>
        <taxon>Ascaridomorpha</taxon>
        <taxon>Ascaridoidea</taxon>
        <taxon>Ascarididae</taxon>
        <taxon>Ascaris</taxon>
    </lineage>
</organism>
<sequence length="91" mass="10108">MCIEMALSWLDNPNVGAEALNTLEHYAEDRSPDLNALWNPPYDPLVVGISRSEAGIYAIAWYVDAFAVRISFVLEYLNVNASTASRKKGEC</sequence>
<protein>
    <submittedName>
        <fullName evidence="2">Type II toxin-antitoxin system RelE/ParE family toxin</fullName>
    </submittedName>
</protein>
<evidence type="ECO:0000313" key="1">
    <source>
        <dbReference type="Proteomes" id="UP000036681"/>
    </source>
</evidence>
<dbReference type="Proteomes" id="UP000036681">
    <property type="component" value="Unplaced"/>
</dbReference>
<proteinExistence type="predicted"/>
<dbReference type="WBParaSite" id="ALUE_0000094801-mRNA-1">
    <property type="protein sequence ID" value="ALUE_0000094801-mRNA-1"/>
    <property type="gene ID" value="ALUE_0000094801"/>
</dbReference>
<dbReference type="AlphaFoldDB" id="A0A0M3HHF3"/>
<name>A0A0M3HHF3_ASCLU</name>